<comment type="similarity">
    <text evidence="2">Belongs to the sideroflexin family.</text>
</comment>
<organism evidence="10">
    <name type="scientific">Euplotes harpa</name>
    <dbReference type="NCBI Taxonomy" id="151035"/>
    <lineage>
        <taxon>Eukaryota</taxon>
        <taxon>Sar</taxon>
        <taxon>Alveolata</taxon>
        <taxon>Ciliophora</taxon>
        <taxon>Intramacronucleata</taxon>
        <taxon>Spirotrichea</taxon>
        <taxon>Hypotrichia</taxon>
        <taxon>Euplotida</taxon>
        <taxon>Euplotidae</taxon>
        <taxon>Euplotes</taxon>
    </lineage>
</organism>
<dbReference type="GO" id="GO:0006865">
    <property type="term" value="P:amino acid transport"/>
    <property type="evidence" value="ECO:0007669"/>
    <property type="project" value="UniProtKB-KW"/>
</dbReference>
<dbReference type="Pfam" id="PF03820">
    <property type="entry name" value="SFXNs"/>
    <property type="match status" value="1"/>
</dbReference>
<dbReference type="GO" id="GO:1990542">
    <property type="term" value="P:mitochondrial transmembrane transport"/>
    <property type="evidence" value="ECO:0007669"/>
    <property type="project" value="TreeGrafter"/>
</dbReference>
<feature type="transmembrane region" description="Helical" evidence="9">
    <location>
        <begin position="172"/>
        <end position="189"/>
    </location>
</feature>
<evidence type="ECO:0000256" key="6">
    <source>
        <dbReference type="ARBA" id="ARBA00022989"/>
    </source>
</evidence>
<evidence type="ECO:0000256" key="1">
    <source>
        <dbReference type="ARBA" id="ARBA00004225"/>
    </source>
</evidence>
<dbReference type="EMBL" id="HBII01005177">
    <property type="protein sequence ID" value="CAE0343422.1"/>
    <property type="molecule type" value="Transcribed_RNA"/>
</dbReference>
<keyword evidence="8 9" id="KW-0472">Membrane</keyword>
<feature type="transmembrane region" description="Helical" evidence="9">
    <location>
        <begin position="40"/>
        <end position="57"/>
    </location>
</feature>
<dbReference type="AlphaFoldDB" id="A0A7S3J4Q1"/>
<proteinExistence type="inferred from homology"/>
<evidence type="ECO:0000256" key="8">
    <source>
        <dbReference type="ARBA" id="ARBA00023136"/>
    </source>
</evidence>
<evidence type="ECO:0000256" key="3">
    <source>
        <dbReference type="ARBA" id="ARBA00022448"/>
    </source>
</evidence>
<evidence type="ECO:0000256" key="7">
    <source>
        <dbReference type="ARBA" id="ARBA00023128"/>
    </source>
</evidence>
<evidence type="ECO:0000256" key="9">
    <source>
        <dbReference type="SAM" id="Phobius"/>
    </source>
</evidence>
<gene>
    <name evidence="10" type="ORF">EHAR0213_LOCUS2329</name>
</gene>
<comment type="subcellular location">
    <subcellularLocation>
        <location evidence="1">Mitochondrion membrane</location>
        <topology evidence="1">Multi-pass membrane protein</topology>
    </subcellularLocation>
</comment>
<keyword evidence="7" id="KW-0496">Mitochondrion</keyword>
<evidence type="ECO:0000256" key="4">
    <source>
        <dbReference type="ARBA" id="ARBA00022692"/>
    </source>
</evidence>
<reference evidence="10" key="1">
    <citation type="submission" date="2021-01" db="EMBL/GenBank/DDBJ databases">
        <authorList>
            <person name="Corre E."/>
            <person name="Pelletier E."/>
            <person name="Niang G."/>
            <person name="Scheremetjew M."/>
            <person name="Finn R."/>
            <person name="Kale V."/>
            <person name="Holt S."/>
            <person name="Cochrane G."/>
            <person name="Meng A."/>
            <person name="Brown T."/>
            <person name="Cohen L."/>
        </authorList>
    </citation>
    <scope>NUCLEOTIDE SEQUENCE</scope>
    <source>
        <strain evidence="10">FSP1.4</strain>
    </source>
</reference>
<keyword evidence="5" id="KW-0029">Amino-acid transport</keyword>
<keyword evidence="4 9" id="KW-0812">Transmembrane</keyword>
<feature type="transmembrane region" description="Helical" evidence="9">
    <location>
        <begin position="132"/>
        <end position="152"/>
    </location>
</feature>
<accession>A0A7S3J4Q1</accession>
<protein>
    <submittedName>
        <fullName evidence="10">Uncharacterized protein</fullName>
    </submittedName>
</protein>
<evidence type="ECO:0000313" key="10">
    <source>
        <dbReference type="EMBL" id="CAE0343422.1"/>
    </source>
</evidence>
<evidence type="ECO:0000256" key="5">
    <source>
        <dbReference type="ARBA" id="ARBA00022970"/>
    </source>
</evidence>
<dbReference type="PANTHER" id="PTHR11153">
    <property type="entry name" value="SIDEROFLEXIN"/>
    <property type="match status" value="1"/>
</dbReference>
<dbReference type="GO" id="GO:0015075">
    <property type="term" value="F:monoatomic ion transmembrane transporter activity"/>
    <property type="evidence" value="ECO:0007669"/>
    <property type="project" value="InterPro"/>
</dbReference>
<evidence type="ECO:0000256" key="2">
    <source>
        <dbReference type="ARBA" id="ARBA00005974"/>
    </source>
</evidence>
<keyword evidence="6 9" id="KW-1133">Transmembrane helix</keyword>
<dbReference type="InterPro" id="IPR004686">
    <property type="entry name" value="Mtc"/>
</dbReference>
<dbReference type="PANTHER" id="PTHR11153:SF6">
    <property type="entry name" value="SIDEROFLEXIN-5"/>
    <property type="match status" value="1"/>
</dbReference>
<feature type="transmembrane region" description="Helical" evidence="9">
    <location>
        <begin position="77"/>
        <end position="97"/>
    </location>
</feature>
<dbReference type="GO" id="GO:0005743">
    <property type="term" value="C:mitochondrial inner membrane"/>
    <property type="evidence" value="ECO:0007669"/>
    <property type="project" value="TreeGrafter"/>
</dbReference>
<sequence length="224" mass="24909">MLLTKPTPFNIIFWQWINQTYSAGVNYANRNMSGSLDMKGLLTCYTAAVTTSITIGLGTKKLLAPFLKSGSGSSQLFVNFFVTLAAVGSASFLNLMIMRAEEIKSGIELVDHEGNERGKSKIIGFNSVLKTALTRPLMPIPALLMPTITFYYLDKKNLNPKNRFLKLSLEAMIFYVWLGLGPLFSCSLFEQMAKTGVKGLEPEFQNLVDSKGNTIKEFYYNKGL</sequence>
<name>A0A7S3J4Q1_9SPIT</name>
<keyword evidence="3" id="KW-0813">Transport</keyword>